<evidence type="ECO:0000256" key="5">
    <source>
        <dbReference type="ARBA" id="ARBA00022756"/>
    </source>
</evidence>
<evidence type="ECO:0000256" key="2">
    <source>
        <dbReference type="ARBA" id="ARBA00022598"/>
    </source>
</evidence>
<reference evidence="10 11" key="1">
    <citation type="submission" date="2014-08" db="EMBL/GenBank/DDBJ databases">
        <title>Porphyromonas gingivicanis strain:COT-022_OH1391 Genome sequencing.</title>
        <authorList>
            <person name="Wallis C."/>
            <person name="Deusch O."/>
            <person name="O'Flynn C."/>
            <person name="Davis I."/>
            <person name="Jospin G."/>
            <person name="Darling A.E."/>
            <person name="Coil D.A."/>
            <person name="Alexiev A."/>
            <person name="Horsfall A."/>
            <person name="Kirkwood N."/>
            <person name="Harris S."/>
            <person name="Eisen J.A."/>
        </authorList>
    </citation>
    <scope>NUCLEOTIDE SEQUENCE [LARGE SCALE GENOMIC DNA]</scope>
    <source>
        <strain evidence="11">COT-022 OH1391</strain>
    </source>
</reference>
<organism evidence="10 11">
    <name type="scientific">Porphyromonas gingivicanis</name>
    <dbReference type="NCBI Taxonomy" id="266762"/>
    <lineage>
        <taxon>Bacteria</taxon>
        <taxon>Pseudomonadati</taxon>
        <taxon>Bacteroidota</taxon>
        <taxon>Bacteroidia</taxon>
        <taxon>Bacteroidales</taxon>
        <taxon>Porphyromonadaceae</taxon>
        <taxon>Porphyromonas</taxon>
    </lineage>
</organism>
<evidence type="ECO:0000256" key="3">
    <source>
        <dbReference type="ARBA" id="ARBA00022723"/>
    </source>
</evidence>
<feature type="active site" evidence="9">
    <location>
        <position position="40"/>
    </location>
</feature>
<feature type="binding site" evidence="9">
    <location>
        <position position="54"/>
    </location>
    <ligand>
        <name>ATP</name>
        <dbReference type="ChEBI" id="CHEBI:30616"/>
    </ligand>
</feature>
<dbReference type="AlphaFoldDB" id="A0A0A2GEQ4"/>
<dbReference type="InterPro" id="IPR004472">
    <property type="entry name" value="DTB_synth_BioD"/>
</dbReference>
<dbReference type="STRING" id="266762.HQ36_00140"/>
<keyword evidence="6 9" id="KW-0067">ATP-binding</keyword>
<dbReference type="Proteomes" id="UP000030134">
    <property type="component" value="Unassembled WGS sequence"/>
</dbReference>
<dbReference type="HAMAP" id="MF_00336">
    <property type="entry name" value="BioD"/>
    <property type="match status" value="1"/>
</dbReference>
<comment type="function">
    <text evidence="9">Catalyzes a mechanistically unusual reaction, the ATP-dependent insertion of CO2 between the N7 and N8 nitrogen atoms of 7,8-diaminopelargonic acid (DAPA, also called 7,8-diammoniononanoate) to form a ureido ring.</text>
</comment>
<protein>
    <recommendedName>
        <fullName evidence="9">ATP-dependent dethiobiotin synthetase BioD</fullName>
        <ecNumber evidence="9">6.3.3.3</ecNumber>
    </recommendedName>
    <alternativeName>
        <fullName evidence="9">DTB synthetase</fullName>
        <shortName evidence="9">DTBS</shortName>
    </alternativeName>
    <alternativeName>
        <fullName evidence="9">Dethiobiotin synthase</fullName>
    </alternativeName>
</protein>
<dbReference type="InterPro" id="IPR027417">
    <property type="entry name" value="P-loop_NTPase"/>
</dbReference>
<dbReference type="eggNOG" id="COG0132">
    <property type="taxonomic scope" value="Bacteria"/>
</dbReference>
<name>A0A0A2GEQ4_9PORP</name>
<dbReference type="Gene3D" id="3.40.50.300">
    <property type="entry name" value="P-loop containing nucleotide triphosphate hydrolases"/>
    <property type="match status" value="1"/>
</dbReference>
<keyword evidence="7 9" id="KW-0460">Magnesium</keyword>
<evidence type="ECO:0000256" key="4">
    <source>
        <dbReference type="ARBA" id="ARBA00022741"/>
    </source>
</evidence>
<feature type="binding site" evidence="9">
    <location>
        <position position="44"/>
    </location>
    <ligand>
        <name>substrate</name>
    </ligand>
</feature>
<dbReference type="OrthoDB" id="9802097at2"/>
<keyword evidence="4 9" id="KW-0547">Nucleotide-binding</keyword>
<feature type="binding site" evidence="9">
    <location>
        <begin position="180"/>
        <end position="181"/>
    </location>
    <ligand>
        <name>ATP</name>
        <dbReference type="ChEBI" id="CHEBI:30616"/>
    </ligand>
</feature>
<proteinExistence type="inferred from homology"/>
<comment type="similarity">
    <text evidence="9">Belongs to the dethiobiotin synthetase family.</text>
</comment>
<dbReference type="RefSeq" id="WP_036882559.1">
    <property type="nucleotide sequence ID" value="NZ_JQZW01000002.1"/>
</dbReference>
<dbReference type="GO" id="GO:0005829">
    <property type="term" value="C:cytosol"/>
    <property type="evidence" value="ECO:0007669"/>
    <property type="project" value="TreeGrafter"/>
</dbReference>
<comment type="cofactor">
    <cofactor evidence="9">
        <name>Mg(2+)</name>
        <dbReference type="ChEBI" id="CHEBI:18420"/>
    </cofactor>
</comment>
<dbReference type="Pfam" id="PF13500">
    <property type="entry name" value="AAA_26"/>
    <property type="match status" value="1"/>
</dbReference>
<dbReference type="GO" id="GO:0004141">
    <property type="term" value="F:dethiobiotin synthase activity"/>
    <property type="evidence" value="ECO:0007669"/>
    <property type="project" value="UniProtKB-UniRule"/>
</dbReference>
<dbReference type="GO" id="GO:0009102">
    <property type="term" value="P:biotin biosynthetic process"/>
    <property type="evidence" value="ECO:0007669"/>
    <property type="project" value="UniProtKB-UniRule"/>
</dbReference>
<keyword evidence="2 9" id="KW-0436">Ligase</keyword>
<dbReference type="EMBL" id="JQZW01000002">
    <property type="protein sequence ID" value="KGN98949.1"/>
    <property type="molecule type" value="Genomic_DNA"/>
</dbReference>
<evidence type="ECO:0000256" key="8">
    <source>
        <dbReference type="ARBA" id="ARBA00047386"/>
    </source>
</evidence>
<accession>A0A0A2GEQ4</accession>
<feature type="binding site" evidence="9">
    <location>
        <position position="120"/>
    </location>
    <ligand>
        <name>Mg(2+)</name>
        <dbReference type="ChEBI" id="CHEBI:18420"/>
    </ligand>
</feature>
<evidence type="ECO:0000256" key="6">
    <source>
        <dbReference type="ARBA" id="ARBA00022840"/>
    </source>
</evidence>
<comment type="pathway">
    <text evidence="9">Cofactor biosynthesis; biotin biosynthesis; biotin from 7,8-diaminononanoate: step 1/2.</text>
</comment>
<feature type="binding site" evidence="9">
    <location>
        <begin position="15"/>
        <end position="20"/>
    </location>
    <ligand>
        <name>ATP</name>
        <dbReference type="ChEBI" id="CHEBI:30616"/>
    </ligand>
</feature>
<keyword evidence="5 9" id="KW-0093">Biotin biosynthesis</keyword>
<comment type="catalytic activity">
    <reaction evidence="9">
        <text>(7R,8S)-7,8-diammoniononanoate + CO2 + ATP = (4R,5S)-dethiobiotin + ADP + phosphate + 3 H(+)</text>
        <dbReference type="Rhea" id="RHEA:15805"/>
        <dbReference type="ChEBI" id="CHEBI:15378"/>
        <dbReference type="ChEBI" id="CHEBI:16526"/>
        <dbReference type="ChEBI" id="CHEBI:30616"/>
        <dbReference type="ChEBI" id="CHEBI:43474"/>
        <dbReference type="ChEBI" id="CHEBI:149469"/>
        <dbReference type="ChEBI" id="CHEBI:149473"/>
        <dbReference type="ChEBI" id="CHEBI:456216"/>
        <dbReference type="EC" id="6.3.3.3"/>
    </reaction>
</comment>
<evidence type="ECO:0000256" key="7">
    <source>
        <dbReference type="ARBA" id="ARBA00022842"/>
    </source>
</evidence>
<dbReference type="NCBIfam" id="TIGR00347">
    <property type="entry name" value="bioD"/>
    <property type="match status" value="1"/>
</dbReference>
<dbReference type="CDD" id="cd03109">
    <property type="entry name" value="DTBS"/>
    <property type="match status" value="1"/>
</dbReference>
<evidence type="ECO:0000256" key="9">
    <source>
        <dbReference type="HAMAP-Rule" id="MF_00336"/>
    </source>
</evidence>
<comment type="caution">
    <text evidence="10">The sequence shown here is derived from an EMBL/GenBank/DDBJ whole genome shotgun (WGS) entry which is preliminary data.</text>
</comment>
<dbReference type="GO" id="GO:0000287">
    <property type="term" value="F:magnesium ion binding"/>
    <property type="evidence" value="ECO:0007669"/>
    <property type="project" value="UniProtKB-UniRule"/>
</dbReference>
<dbReference type="SUPFAM" id="SSF52540">
    <property type="entry name" value="P-loop containing nucleoside triphosphate hydrolases"/>
    <property type="match status" value="1"/>
</dbReference>
<comment type="subcellular location">
    <subcellularLocation>
        <location evidence="9">Cytoplasm</location>
    </subcellularLocation>
</comment>
<evidence type="ECO:0000313" key="11">
    <source>
        <dbReference type="Proteomes" id="UP000030134"/>
    </source>
</evidence>
<feature type="binding site" evidence="9">
    <location>
        <begin position="120"/>
        <end position="123"/>
    </location>
    <ligand>
        <name>ATP</name>
        <dbReference type="ChEBI" id="CHEBI:30616"/>
    </ligand>
</feature>
<feature type="binding site" evidence="9">
    <location>
        <position position="54"/>
    </location>
    <ligand>
        <name>Mg(2+)</name>
        <dbReference type="ChEBI" id="CHEBI:18420"/>
    </ligand>
</feature>
<comment type="caution">
    <text evidence="9">Lacks conserved residue(s) required for the propagation of feature annotation.</text>
</comment>
<dbReference type="PANTHER" id="PTHR43210:SF2">
    <property type="entry name" value="ATP-DEPENDENT DETHIOBIOTIN SYNTHETASE BIOD 2"/>
    <property type="match status" value="1"/>
</dbReference>
<evidence type="ECO:0000256" key="1">
    <source>
        <dbReference type="ARBA" id="ARBA00022490"/>
    </source>
</evidence>
<dbReference type="PANTHER" id="PTHR43210">
    <property type="entry name" value="DETHIOBIOTIN SYNTHETASE"/>
    <property type="match status" value="1"/>
</dbReference>
<feature type="binding site" evidence="9">
    <location>
        <position position="19"/>
    </location>
    <ligand>
        <name>Mg(2+)</name>
        <dbReference type="ChEBI" id="CHEBI:18420"/>
    </ligand>
</feature>
<dbReference type="GO" id="GO:0005524">
    <property type="term" value="F:ATP binding"/>
    <property type="evidence" value="ECO:0007669"/>
    <property type="project" value="UniProtKB-UniRule"/>
</dbReference>
<dbReference type="UniPathway" id="UPA00078">
    <property type="reaction ID" value="UER00161"/>
</dbReference>
<dbReference type="PIRSF" id="PIRSF006755">
    <property type="entry name" value="DTB_synth"/>
    <property type="match status" value="1"/>
</dbReference>
<comment type="catalytic activity">
    <reaction evidence="8">
        <text>(7R,8S)-8-amino-7-(carboxyamino)nonanoate + ATP = (4R,5S)-dethiobiotin + ADP + phosphate + H(+)</text>
        <dbReference type="Rhea" id="RHEA:63684"/>
        <dbReference type="ChEBI" id="CHEBI:15378"/>
        <dbReference type="ChEBI" id="CHEBI:30616"/>
        <dbReference type="ChEBI" id="CHEBI:43474"/>
        <dbReference type="ChEBI" id="CHEBI:149470"/>
        <dbReference type="ChEBI" id="CHEBI:149473"/>
        <dbReference type="ChEBI" id="CHEBI:456216"/>
    </reaction>
</comment>
<comment type="subunit">
    <text evidence="9">Homodimer.</text>
</comment>
<evidence type="ECO:0000313" key="10">
    <source>
        <dbReference type="EMBL" id="KGN98949.1"/>
    </source>
</evidence>
<dbReference type="EC" id="6.3.3.3" evidence="9"/>
<keyword evidence="11" id="KW-1185">Reference proteome</keyword>
<keyword evidence="3 9" id="KW-0479">Metal-binding</keyword>
<keyword evidence="1 9" id="KW-0963">Cytoplasm</keyword>
<sequence length="221" mass="24612">MDRNKVLFITGIDTGIGKTYATAFLIKAMQQKGLRVVSQKPIQTGCVGRSEDLDIHDKTLLFATPEQKDGAEPHRCTYLFPFPASPHLSAQMEGVSISVEKIDQDTTALLRQGYDRVLMEGAGGLMVPMTRKLLTIDFVAERKYPVALVSSGRLGSINHTLLSIEALRNRGIDLETFVYNKYTSAEEACTPIESDTEKYLKEYLQKHSPSTEWVELTALVL</sequence>
<gene>
    <name evidence="9" type="primary">bioD</name>
    <name evidence="10" type="ORF">HQ36_00140</name>
</gene>